<keyword evidence="3" id="KW-1185">Reference proteome</keyword>
<dbReference type="OrthoDB" id="5357726at2759"/>
<evidence type="ECO:0000313" key="2">
    <source>
        <dbReference type="EMBL" id="RMJ12821.1"/>
    </source>
</evidence>
<protein>
    <submittedName>
        <fullName evidence="2">Uncharacterized protein</fullName>
    </submittedName>
</protein>
<feature type="region of interest" description="Disordered" evidence="1">
    <location>
        <begin position="56"/>
        <end position="76"/>
    </location>
</feature>
<dbReference type="EMBL" id="NKUJ01000124">
    <property type="protein sequence ID" value="RMJ12821.1"/>
    <property type="molecule type" value="Genomic_DNA"/>
</dbReference>
<gene>
    <name evidence="2" type="ORF">CDV36_007508</name>
</gene>
<proteinExistence type="predicted"/>
<comment type="caution">
    <text evidence="2">The sequence shown here is derived from an EMBL/GenBank/DDBJ whole genome shotgun (WGS) entry which is preliminary data.</text>
</comment>
<sequence>MVYIYDSYYTQLVIKSKDTHERAKAVLNADNYAMFAREAFFRGYCHSKTFTDPTAFEPDPRVSKPKKTGAPSAELL</sequence>
<dbReference type="Proteomes" id="UP000277212">
    <property type="component" value="Unassembled WGS sequence"/>
</dbReference>
<evidence type="ECO:0000256" key="1">
    <source>
        <dbReference type="SAM" id="MobiDB-lite"/>
    </source>
</evidence>
<reference evidence="2 3" key="1">
    <citation type="submission" date="2017-06" db="EMBL/GenBank/DDBJ databases">
        <title>Comparative genomic analysis of Ambrosia Fusariam Clade fungi.</title>
        <authorList>
            <person name="Stajich J.E."/>
            <person name="Carrillo J."/>
            <person name="Kijimoto T."/>
            <person name="Eskalen A."/>
            <person name="O'Donnell K."/>
            <person name="Kasson M."/>
        </authorList>
    </citation>
    <scope>NUCLEOTIDE SEQUENCE [LARGE SCALE GENOMIC DNA]</scope>
    <source>
        <strain evidence="2">UCR3666</strain>
    </source>
</reference>
<accession>A0A3M2S5I2</accession>
<dbReference type="AlphaFoldDB" id="A0A3M2S5I2"/>
<organism evidence="2 3">
    <name type="scientific">Fusarium kuroshium</name>
    <dbReference type="NCBI Taxonomy" id="2010991"/>
    <lineage>
        <taxon>Eukaryota</taxon>
        <taxon>Fungi</taxon>
        <taxon>Dikarya</taxon>
        <taxon>Ascomycota</taxon>
        <taxon>Pezizomycotina</taxon>
        <taxon>Sordariomycetes</taxon>
        <taxon>Hypocreomycetidae</taxon>
        <taxon>Hypocreales</taxon>
        <taxon>Nectriaceae</taxon>
        <taxon>Fusarium</taxon>
        <taxon>Fusarium solani species complex</taxon>
    </lineage>
</organism>
<name>A0A3M2S5I2_9HYPO</name>
<evidence type="ECO:0000313" key="3">
    <source>
        <dbReference type="Proteomes" id="UP000277212"/>
    </source>
</evidence>